<dbReference type="Proteomes" id="UP001501576">
    <property type="component" value="Unassembled WGS sequence"/>
</dbReference>
<dbReference type="InterPro" id="IPR012878">
    <property type="entry name" value="Beta-AFase-like_GH127_cat"/>
</dbReference>
<protein>
    <recommendedName>
        <fullName evidence="1">Non-reducing end beta-L-arabinofuranosidase-like GH127 catalytic domain-containing protein</fullName>
    </recommendedName>
</protein>
<dbReference type="PANTHER" id="PTHR31151">
    <property type="entry name" value="PROLINE-TRNA LIGASE (DUF1680)"/>
    <property type="match status" value="1"/>
</dbReference>
<dbReference type="PANTHER" id="PTHR31151:SF0">
    <property type="entry name" value="PROLINE-TRNA LIGASE (DUF1680)"/>
    <property type="match status" value="1"/>
</dbReference>
<comment type="caution">
    <text evidence="2">The sequence shown here is derived from an EMBL/GenBank/DDBJ whole genome shotgun (WGS) entry which is preliminary data.</text>
</comment>
<evidence type="ECO:0000313" key="3">
    <source>
        <dbReference type="Proteomes" id="UP001501576"/>
    </source>
</evidence>
<reference evidence="3" key="1">
    <citation type="journal article" date="2019" name="Int. J. Syst. Evol. Microbiol.">
        <title>The Global Catalogue of Microorganisms (GCM) 10K type strain sequencing project: providing services to taxonomists for standard genome sequencing and annotation.</title>
        <authorList>
            <consortium name="The Broad Institute Genomics Platform"/>
            <consortium name="The Broad Institute Genome Sequencing Center for Infectious Disease"/>
            <person name="Wu L."/>
            <person name="Ma J."/>
        </authorList>
    </citation>
    <scope>NUCLEOTIDE SEQUENCE [LARGE SCALE GENOMIC DNA]</scope>
    <source>
        <strain evidence="3">JCM 5052</strain>
    </source>
</reference>
<gene>
    <name evidence="2" type="ORF">GCM10010390_87470</name>
</gene>
<dbReference type="EMBL" id="BAAABZ010000085">
    <property type="protein sequence ID" value="GAA0570743.1"/>
    <property type="molecule type" value="Genomic_DNA"/>
</dbReference>
<evidence type="ECO:0000259" key="1">
    <source>
        <dbReference type="Pfam" id="PF07944"/>
    </source>
</evidence>
<evidence type="ECO:0000313" key="2">
    <source>
        <dbReference type="EMBL" id="GAA0570743.1"/>
    </source>
</evidence>
<feature type="domain" description="Non-reducing end beta-L-arabinofuranosidase-like GH127 catalytic" evidence="1">
    <location>
        <begin position="2"/>
        <end position="41"/>
    </location>
</feature>
<dbReference type="Pfam" id="PF07944">
    <property type="entry name" value="Beta-AFase-like_GH127_cat"/>
    <property type="match status" value="1"/>
</dbReference>
<name>A0ABP3PPR3_9ACTN</name>
<proteinExistence type="predicted"/>
<accession>A0ABP3PPR3</accession>
<sequence>MWAPYYTIHKIMAGLVDQYRLADNTEALQTVLRQAVWVDTRTGS</sequence>
<keyword evidence="3" id="KW-1185">Reference proteome</keyword>
<organism evidence="2 3">
    <name type="scientific">Streptomyces mordarskii</name>
    <dbReference type="NCBI Taxonomy" id="1226758"/>
    <lineage>
        <taxon>Bacteria</taxon>
        <taxon>Bacillati</taxon>
        <taxon>Actinomycetota</taxon>
        <taxon>Actinomycetes</taxon>
        <taxon>Kitasatosporales</taxon>
        <taxon>Streptomycetaceae</taxon>
        <taxon>Streptomyces</taxon>
    </lineage>
</organism>